<reference evidence="2 3" key="1">
    <citation type="submission" date="2020-06" db="EMBL/GenBank/DDBJ databases">
        <title>The endosymbiont of the kinetoplastid Bodo saltans is a Paracaedibacter-like alpha-proteobacterium possessing a putative toxin-antitoxin system.</title>
        <authorList>
            <person name="Midha S."/>
            <person name="Rigden D.J."/>
            <person name="Siozios S."/>
            <person name="Hurst G.D.D."/>
            <person name="Jackson A.P."/>
        </authorList>
    </citation>
    <scope>NUCLEOTIDE SEQUENCE [LARGE SCALE GENOMIC DNA]</scope>
    <source>
        <strain evidence="2">Lake Konstanz</strain>
    </source>
</reference>
<feature type="signal peptide" evidence="1">
    <location>
        <begin position="1"/>
        <end position="21"/>
    </location>
</feature>
<evidence type="ECO:0000313" key="3">
    <source>
        <dbReference type="Proteomes" id="UP000594001"/>
    </source>
</evidence>
<gene>
    <name evidence="2" type="ORF">CPBP_00839</name>
</gene>
<keyword evidence="1" id="KW-0732">Signal</keyword>
<feature type="chain" id="PRO_5032643157" evidence="1">
    <location>
        <begin position="22"/>
        <end position="534"/>
    </location>
</feature>
<dbReference type="KEGG" id="pbal:CPBP_00839"/>
<dbReference type="RefSeq" id="WP_350331616.1">
    <property type="nucleotide sequence ID" value="NZ_CP054719.1"/>
</dbReference>
<dbReference type="EMBL" id="CP054719">
    <property type="protein sequence ID" value="QOL20061.1"/>
    <property type="molecule type" value="Genomic_DNA"/>
</dbReference>
<organism evidence="2 3">
    <name type="scientific">Candidatus Bodocaedibacter vickermanii</name>
    <dbReference type="NCBI Taxonomy" id="2741701"/>
    <lineage>
        <taxon>Bacteria</taxon>
        <taxon>Pseudomonadati</taxon>
        <taxon>Pseudomonadota</taxon>
        <taxon>Alphaproteobacteria</taxon>
        <taxon>Holosporales</taxon>
        <taxon>Candidatus Paracaedibacteraceae</taxon>
        <taxon>Candidatus Bodocaedibacter</taxon>
    </lineage>
</organism>
<name>A0A7L9RU58_9PROT</name>
<evidence type="ECO:0000256" key="1">
    <source>
        <dbReference type="SAM" id="SignalP"/>
    </source>
</evidence>
<dbReference type="Proteomes" id="UP000594001">
    <property type="component" value="Chromosome"/>
</dbReference>
<protein>
    <submittedName>
        <fullName evidence="2">Uncharacterized protein</fullName>
    </submittedName>
</protein>
<keyword evidence="3" id="KW-1185">Reference proteome</keyword>
<dbReference type="AlphaFoldDB" id="A0A7L9RU58"/>
<accession>A0A7L9RU58</accession>
<evidence type="ECO:0000313" key="2">
    <source>
        <dbReference type="EMBL" id="QOL20061.1"/>
    </source>
</evidence>
<sequence length="534" mass="57919">MKKIITLSLLASSSFIATNHAAAAAALNDTALTAPAAADHATHVTPSTLEQLETFLRRHCDTDFPAVGFGAFCAPFKPEFSRLKRIDQVRIQNAAIDTLGQIVALGYCSFTQELDSLKTPTPHFADRAASRPEAMEHYHRFTHSHFLRFQIMVMRLLELAQAKTGDLAKDARAALTQPYGSSDALKIAWLKDISGIVPVPFQGDLKKMIYSSSTPYGDWEDGLQRSMVFVDGKLITTPGIDVHTNDGVTFKFIRENGLRDSFVTSPITIRTSSKHPIVLNLLGSGVFRTGSTPTSLSAFLTLPATPTEDKEFEAVFLGELMEAVARGEPAPIEEAFIAGYLQASEYVEQPETEASSGAAAAGATPLGTIATHIDLLYEEQILAEQAAISRRVAEDLHKAAEPAVSKKGEASKKGKAQTATVAITASTETFSEEKAALRREILSKLKERGRTKWRTLARVLITALKSAHDNKTITVKVIEKGSHFMIHAEGEAASDGATIIRPHGKLDRTLAAGEARGLAENLIDLTFRLMARKP</sequence>
<proteinExistence type="predicted"/>